<organism evidence="2 3">
    <name type="scientific">Romboutsia sedimentorum</name>
    <dbReference type="NCBI Taxonomy" id="1368474"/>
    <lineage>
        <taxon>Bacteria</taxon>
        <taxon>Bacillati</taxon>
        <taxon>Bacillota</taxon>
        <taxon>Clostridia</taxon>
        <taxon>Peptostreptococcales</taxon>
        <taxon>Peptostreptococcaceae</taxon>
        <taxon>Romboutsia</taxon>
    </lineage>
</organism>
<dbReference type="Gene3D" id="3.40.630.30">
    <property type="match status" value="1"/>
</dbReference>
<proteinExistence type="predicted"/>
<dbReference type="InterPro" id="IPR016181">
    <property type="entry name" value="Acyl_CoA_acyltransferase"/>
</dbReference>
<comment type="caution">
    <text evidence="2">The sequence shown here is derived from an EMBL/GenBank/DDBJ whole genome shotgun (WGS) entry which is preliminary data.</text>
</comment>
<dbReference type="Pfam" id="PF00583">
    <property type="entry name" value="Acetyltransf_1"/>
    <property type="match status" value="1"/>
</dbReference>
<keyword evidence="3" id="KW-1185">Reference proteome</keyword>
<dbReference type="SUPFAM" id="SSF55729">
    <property type="entry name" value="Acyl-CoA N-acyltransferases (Nat)"/>
    <property type="match status" value="1"/>
</dbReference>
<reference evidence="2 3" key="1">
    <citation type="submission" date="2023-05" db="EMBL/GenBank/DDBJ databases">
        <title>Rombocin, a short stable natural nisin variant, displays selective antimicrobial activity against Listeria monocytogenes and employs dual mode of action to kill target bacterial strains.</title>
        <authorList>
            <person name="Wambui J."/>
            <person name="Stephan R."/>
            <person name="Kuipers O.P."/>
        </authorList>
    </citation>
    <scope>NUCLEOTIDE SEQUENCE [LARGE SCALE GENOMIC DNA]</scope>
    <source>
        <strain evidence="2 3">RC002</strain>
    </source>
</reference>
<name>A0ABT7E663_9FIRM</name>
<evidence type="ECO:0000259" key="1">
    <source>
        <dbReference type="PROSITE" id="PS51186"/>
    </source>
</evidence>
<feature type="domain" description="N-acetyltransferase" evidence="1">
    <location>
        <begin position="10"/>
        <end position="169"/>
    </location>
</feature>
<dbReference type="EMBL" id="JASKYM010000001">
    <property type="protein sequence ID" value="MDK2562391.1"/>
    <property type="molecule type" value="Genomic_DNA"/>
</dbReference>
<evidence type="ECO:0000313" key="3">
    <source>
        <dbReference type="Proteomes" id="UP001301012"/>
    </source>
</evidence>
<sequence>MIKAILENKYLIKPITSSNHSEIKYLYDLCSDYHIMCNGTNATDEDIDNIFKYTDKKTLDDSLTLGVYNDLLIGIVDIFKNYPNNGTWMIGLLLLSPNERNKKLGKVIHEEIKEYALSQGADTLRIGVVEENINGRKFWDSLGYQKVKSTTVSMGNENHNVDILALTLK</sequence>
<gene>
    <name evidence="2" type="ORF">QOZ84_02430</name>
</gene>
<evidence type="ECO:0000313" key="2">
    <source>
        <dbReference type="EMBL" id="MDK2562391.1"/>
    </source>
</evidence>
<dbReference type="Proteomes" id="UP001301012">
    <property type="component" value="Unassembled WGS sequence"/>
</dbReference>
<accession>A0ABT7E663</accession>
<dbReference type="CDD" id="cd04301">
    <property type="entry name" value="NAT_SF"/>
    <property type="match status" value="1"/>
</dbReference>
<protein>
    <submittedName>
        <fullName evidence="2">GNAT family N-acetyltransferase</fullName>
    </submittedName>
</protein>
<dbReference type="InterPro" id="IPR000182">
    <property type="entry name" value="GNAT_dom"/>
</dbReference>
<dbReference type="PROSITE" id="PS51186">
    <property type="entry name" value="GNAT"/>
    <property type="match status" value="1"/>
</dbReference>
<dbReference type="RefSeq" id="WP_284131371.1">
    <property type="nucleotide sequence ID" value="NZ_JASKYM010000001.1"/>
</dbReference>